<dbReference type="Proteomes" id="UP000595224">
    <property type="component" value="Chromosome"/>
</dbReference>
<sequence length="1210" mass="138865">MNNDMISIEEGFQYSINISYDLHNEKKLNSFIPTNASLKLIREVVLSTNKNSTDRARVLVGAYGKGKSHIVLTILSLLEGTPVEKFAKLNAKIQGTKLEQLLKNYQTSKNRLLPVLITGNSNSISQNFLLALQRTLSENNLLNLLPETNFKAAEKTILKWKSTYPKTYKEFENKISCSGEEFISQLQDFDNDAYKLFEDIYPELTSGGNFNPFLGFDVTEVYESVVKSLCESNCAYSGIYVVYDEFSKYLEANIAETSSNDMKMLQDFAEKCNRSGSRQMHLMLICHKEISNYIDSLPKQKVDGWRGISERFTHVHLNNNFSQTYEIIESAIVKNKKLYEKFIQKNKSNFENLVKIYKNDLTFSDLSEEEIQKTFTGCYPLHPVSIFILPRLSELVAQNERTLFTFLSSSGANGLKAFLEKQKTAGKQNEFNLLTPDILYDYFEPLLKKEIYTDDVYKLYTLTNVLLEKLNSDSLEAKIIKTLSLIYILSQFERLAPTATTLHHIFDKSNTTEELESALDNLIKKECIVYLKRSNNFYSLKQTSGIDINAQIQQEKEKRSNLFSLKEILAACNYDKAFYPLRYNDEKEITRYFSFVFIDAAEITKDVDWNIKSSAFKGDGVVYGILPSQKISREQIVENLNETKSSSGKCIFILPKRLNNVQKNIIEYAKEYDAVNELIENAGDDNVLHDEYEVILSDLQEIILSFIGLYTQSEKENAFYIYNGEKIKIKRKADVTEKLSKICFEYYSDTPKIINESVNKNEISTAAENARNKIVSSLLRTELEKNLGLSGGQELAVMRSLLLKTNVLDTRTDDLKINLNPPDKNLSKVFELIQKFLFSARNKENIDFSILYKELTTEKKRIGLRKGLIPVYLACVLHEYKKQVSIYCGINEVALSADILSEVNREPQNYTIKFMDWTQKEDEYINSLMHLFSNYIHESKKENTTYETVFNGIRNWYMNLPKYSKEMKVDFEGRKVPKEYSDLLKNIKSTTNIQDFIFKKLRAFKSVHDLEKAKIFYDTLISNSINVFAKKVSEIFCPGKNLCDALSVWSSGLMSEVFETVYADGTERFLKICISAKDNTKEDSSVARQIAYVSTDLQIEDWNDSILENSLKAIFGFKKNAESENTITRKSSEAGIRSSNIDENQFEINYVTEKGVQKTKRFEKSQRTPRGKILSRSLKSSLDGMGLSVTDAEKRQVLMELLLGLCGENV</sequence>
<organism evidence="1 2">
    <name type="scientific">Treponema peruense</name>
    <dbReference type="NCBI Taxonomy" id="2787628"/>
    <lineage>
        <taxon>Bacteria</taxon>
        <taxon>Pseudomonadati</taxon>
        <taxon>Spirochaetota</taxon>
        <taxon>Spirochaetia</taxon>
        <taxon>Spirochaetales</taxon>
        <taxon>Treponemataceae</taxon>
        <taxon>Treponema</taxon>
    </lineage>
</organism>
<keyword evidence="2" id="KW-1185">Reference proteome</keyword>
<gene>
    <name evidence="1" type="ORF">IWA51_00420</name>
</gene>
<dbReference type="AlphaFoldDB" id="A0A7T3RDH7"/>
<dbReference type="KEGG" id="tper:IWA51_00420"/>
<name>A0A7T3RDH7_9SPIR</name>
<keyword evidence="1" id="KW-0378">Hydrolase</keyword>
<dbReference type="RefSeq" id="WP_198442722.1">
    <property type="nucleotide sequence ID" value="NZ_CP064936.1"/>
</dbReference>
<proteinExistence type="predicted"/>
<protein>
    <submittedName>
        <fullName evidence="1">Restriction endonuclease subunit S</fullName>
    </submittedName>
</protein>
<keyword evidence="1" id="KW-0255">Endonuclease</keyword>
<dbReference type="GO" id="GO:0004519">
    <property type="term" value="F:endonuclease activity"/>
    <property type="evidence" value="ECO:0007669"/>
    <property type="project" value="UniProtKB-KW"/>
</dbReference>
<evidence type="ECO:0000313" key="2">
    <source>
        <dbReference type="Proteomes" id="UP000595224"/>
    </source>
</evidence>
<keyword evidence="1" id="KW-0540">Nuclease</keyword>
<evidence type="ECO:0000313" key="1">
    <source>
        <dbReference type="EMBL" id="QQA01132.1"/>
    </source>
</evidence>
<reference evidence="1 2" key="1">
    <citation type="submission" date="2020-11" db="EMBL/GenBank/DDBJ databases">
        <title>Treponema Peruensis nv. sp., first commensal Treponema isolated from human feces.</title>
        <authorList>
            <person name="Belkhou C."/>
            <person name="Raes J."/>
        </authorList>
    </citation>
    <scope>NUCLEOTIDE SEQUENCE [LARGE SCALE GENOMIC DNA]</scope>
    <source>
        <strain evidence="1 2">RCC2812</strain>
    </source>
</reference>
<dbReference type="EMBL" id="CP064936">
    <property type="protein sequence ID" value="QQA01132.1"/>
    <property type="molecule type" value="Genomic_DNA"/>
</dbReference>
<accession>A0A7T3RDH7</accession>